<dbReference type="Pfam" id="PF01381">
    <property type="entry name" value="HTH_3"/>
    <property type="match status" value="1"/>
</dbReference>
<dbReference type="OrthoDB" id="5363392at2"/>
<comment type="caution">
    <text evidence="5">The sequence shown here is derived from an EMBL/GenBank/DDBJ whole genome shotgun (WGS) entry which is preliminary data.</text>
</comment>
<evidence type="ECO:0000259" key="4">
    <source>
        <dbReference type="PROSITE" id="PS50943"/>
    </source>
</evidence>
<gene>
    <name evidence="5" type="ORF">EDC39_11295</name>
</gene>
<evidence type="ECO:0000256" key="2">
    <source>
        <dbReference type="ARBA" id="ARBA00023125"/>
    </source>
</evidence>
<keyword evidence="2" id="KW-0238">DNA-binding</keyword>
<dbReference type="Proteomes" id="UP000324159">
    <property type="component" value="Unassembled WGS sequence"/>
</dbReference>
<keyword evidence="3" id="KW-0804">Transcription</keyword>
<dbReference type="CDD" id="cd00093">
    <property type="entry name" value="HTH_XRE"/>
    <property type="match status" value="1"/>
</dbReference>
<dbReference type="SUPFAM" id="SSF47413">
    <property type="entry name" value="lambda repressor-like DNA-binding domains"/>
    <property type="match status" value="1"/>
</dbReference>
<dbReference type="SUPFAM" id="SSF51306">
    <property type="entry name" value="LexA/Signal peptidase"/>
    <property type="match status" value="1"/>
</dbReference>
<dbReference type="PROSITE" id="PS50943">
    <property type="entry name" value="HTH_CROC1"/>
    <property type="match status" value="1"/>
</dbReference>
<dbReference type="CDD" id="cd06529">
    <property type="entry name" value="S24_LexA-like"/>
    <property type="match status" value="1"/>
</dbReference>
<dbReference type="Gene3D" id="1.10.260.40">
    <property type="entry name" value="lambda repressor-like DNA-binding domains"/>
    <property type="match status" value="1"/>
</dbReference>
<evidence type="ECO:0000313" key="5">
    <source>
        <dbReference type="EMBL" id="TYO96807.1"/>
    </source>
</evidence>
<dbReference type="AlphaFoldDB" id="A0A5D3WFX3"/>
<dbReference type="PANTHER" id="PTHR40661">
    <property type="match status" value="1"/>
</dbReference>
<dbReference type="EMBL" id="VNIB01000012">
    <property type="protein sequence ID" value="TYO96807.1"/>
    <property type="molecule type" value="Genomic_DNA"/>
</dbReference>
<evidence type="ECO:0000256" key="3">
    <source>
        <dbReference type="ARBA" id="ARBA00023163"/>
    </source>
</evidence>
<sequence length="214" mass="24118">MSTLGERIRELRGDMQQVELARRLEIHPNTLMRYEKGGASPDVSFLQKLLEIFPNTSPAWLLTGIGDKERSEPLPEGFTLFPRYEISAGAGPGRLVGSEQVVDFVAFKDDWVINYLRVPRQHLALLTVKGDSMSPTLNDGDLILVDMRASRLEDSAVYVLEFEDALLVKRIQRKLDGTVVVKSDNPLYEPEILKKDQAEALRIVGRVVWTGKKL</sequence>
<dbReference type="SMART" id="SM00530">
    <property type="entry name" value="HTH_XRE"/>
    <property type="match status" value="1"/>
</dbReference>
<dbReference type="GO" id="GO:0003677">
    <property type="term" value="F:DNA binding"/>
    <property type="evidence" value="ECO:0007669"/>
    <property type="project" value="UniProtKB-KW"/>
</dbReference>
<keyword evidence="1" id="KW-0805">Transcription regulation</keyword>
<dbReference type="InterPro" id="IPR039418">
    <property type="entry name" value="LexA-like"/>
</dbReference>
<proteinExistence type="predicted"/>
<dbReference type="InterPro" id="IPR001387">
    <property type="entry name" value="Cro/C1-type_HTH"/>
</dbReference>
<dbReference type="InterPro" id="IPR015927">
    <property type="entry name" value="Peptidase_S24_S26A/B/C"/>
</dbReference>
<evidence type="ECO:0000313" key="6">
    <source>
        <dbReference type="Proteomes" id="UP000324159"/>
    </source>
</evidence>
<feature type="domain" description="HTH cro/C1-type" evidence="4">
    <location>
        <begin position="8"/>
        <end position="61"/>
    </location>
</feature>
<accession>A0A5D3WFX3</accession>
<reference evidence="5 6" key="1">
    <citation type="submission" date="2019-07" db="EMBL/GenBank/DDBJ databases">
        <title>Genomic Encyclopedia of Type Strains, Phase IV (KMG-IV): sequencing the most valuable type-strain genomes for metagenomic binning, comparative biology and taxonomic classification.</title>
        <authorList>
            <person name="Goeker M."/>
        </authorList>
    </citation>
    <scope>NUCLEOTIDE SEQUENCE [LARGE SCALE GENOMIC DNA]</scope>
    <source>
        <strain evidence="5 6">SS015</strain>
    </source>
</reference>
<keyword evidence="6" id="KW-1185">Reference proteome</keyword>
<evidence type="ECO:0000256" key="1">
    <source>
        <dbReference type="ARBA" id="ARBA00023015"/>
    </source>
</evidence>
<dbReference type="PANTHER" id="PTHR40661:SF3">
    <property type="entry name" value="FELS-1 PROPHAGE TRANSCRIPTIONAL REGULATOR"/>
    <property type="match status" value="1"/>
</dbReference>
<dbReference type="InterPro" id="IPR010982">
    <property type="entry name" value="Lambda_DNA-bd_dom_sf"/>
</dbReference>
<organism evidence="5 6">
    <name type="scientific">Geothermobacter ehrlichii</name>
    <dbReference type="NCBI Taxonomy" id="213224"/>
    <lineage>
        <taxon>Bacteria</taxon>
        <taxon>Pseudomonadati</taxon>
        <taxon>Thermodesulfobacteriota</taxon>
        <taxon>Desulfuromonadia</taxon>
        <taxon>Desulfuromonadales</taxon>
        <taxon>Geothermobacteraceae</taxon>
        <taxon>Geothermobacter</taxon>
    </lineage>
</organism>
<dbReference type="Pfam" id="PF00717">
    <property type="entry name" value="Peptidase_S24"/>
    <property type="match status" value="1"/>
</dbReference>
<dbReference type="InterPro" id="IPR036286">
    <property type="entry name" value="LexA/Signal_pep-like_sf"/>
</dbReference>
<protein>
    <submittedName>
        <fullName evidence="5">Phage repressor protein C with HTH and peptisase S24 domain</fullName>
    </submittedName>
</protein>
<dbReference type="Gene3D" id="2.10.109.10">
    <property type="entry name" value="Umud Fragment, subunit A"/>
    <property type="match status" value="1"/>
</dbReference>
<name>A0A5D3WFX3_9BACT</name>
<dbReference type="RefSeq" id="WP_148896649.1">
    <property type="nucleotide sequence ID" value="NZ_VNIB01000012.1"/>
</dbReference>